<accession>G7Z661</accession>
<sequence length="80" mass="8874">MHPLIHRAKLVAAADDTGACAPVKSAIRCRMFAKAAARPFKELRPPWTVALTLSSDRHSHETQIHRRFDAMPLHNPAGQP</sequence>
<dbReference type="Proteomes" id="UP000005667">
    <property type="component" value="Chromosome"/>
</dbReference>
<dbReference type="STRING" id="862719.AZOLI_1113"/>
<gene>
    <name evidence="1" type="ordered locus">AZOLI_1113</name>
</gene>
<name>G7Z661_AZOL4</name>
<proteinExistence type="predicted"/>
<dbReference type="EMBL" id="FQ311868">
    <property type="protein sequence ID" value="CBS86439.1"/>
    <property type="molecule type" value="Genomic_DNA"/>
</dbReference>
<protein>
    <submittedName>
        <fullName evidence="1">Uncharacterized protein</fullName>
    </submittedName>
</protein>
<evidence type="ECO:0000313" key="2">
    <source>
        <dbReference type="Proteomes" id="UP000005667"/>
    </source>
</evidence>
<evidence type="ECO:0000313" key="1">
    <source>
        <dbReference type="EMBL" id="CBS86439.1"/>
    </source>
</evidence>
<dbReference type="AlphaFoldDB" id="G7Z661"/>
<dbReference type="KEGG" id="ali:AZOLI_1113"/>
<keyword evidence="2" id="KW-1185">Reference proteome</keyword>
<dbReference type="HOGENOM" id="CLU_2582132_0_0_5"/>
<reference evidence="2" key="1">
    <citation type="journal article" date="2011" name="PLoS Genet.">
        <title>Azospirillum genomes reveal transition of bacteria from aquatic to terrestrial environments.</title>
        <authorList>
            <person name="Wisniewski-Dye F."/>
            <person name="Borziak K."/>
            <person name="Khalsa-Moyers G."/>
            <person name="Alexandre G."/>
            <person name="Sukharnikov L.O."/>
            <person name="Wuichet K."/>
            <person name="Hurst G.B."/>
            <person name="McDonald W.H."/>
            <person name="Robertson J.S."/>
            <person name="Barbe V."/>
            <person name="Calteau A."/>
            <person name="Rouy Z."/>
            <person name="Mangenot S."/>
            <person name="Prigent-Combaret C."/>
            <person name="Normand P."/>
            <person name="Boyer M."/>
            <person name="Siguier P."/>
            <person name="Dessaux Y."/>
            <person name="Elmerich C."/>
            <person name="Condemine G."/>
            <person name="Krishnen G."/>
            <person name="Kennedy I."/>
            <person name="Paterson A.H."/>
            <person name="Gonzalez V."/>
            <person name="Mavingui P."/>
            <person name="Zhulin I.B."/>
        </authorList>
    </citation>
    <scope>NUCLEOTIDE SEQUENCE [LARGE SCALE GENOMIC DNA]</scope>
    <source>
        <strain evidence="2">4B</strain>
    </source>
</reference>
<organism evidence="1 2">
    <name type="scientific">Azospirillum lipoferum (strain 4B)</name>
    <dbReference type="NCBI Taxonomy" id="862719"/>
    <lineage>
        <taxon>Bacteria</taxon>
        <taxon>Pseudomonadati</taxon>
        <taxon>Pseudomonadota</taxon>
        <taxon>Alphaproteobacteria</taxon>
        <taxon>Rhodospirillales</taxon>
        <taxon>Azospirillaceae</taxon>
        <taxon>Azospirillum</taxon>
    </lineage>
</organism>